<organism evidence="1 2">
    <name type="scientific">Proteus phage PM16</name>
    <dbReference type="NCBI Taxonomy" id="1357704"/>
    <lineage>
        <taxon>Viruses</taxon>
        <taxon>Duplodnaviria</taxon>
        <taxon>Heunggongvirae</taxon>
        <taxon>Uroviricota</taxon>
        <taxon>Caudoviricetes</taxon>
        <taxon>Autographivirales</taxon>
        <taxon>Autoscriptoviridae</taxon>
        <taxon>Slopekvirinae</taxon>
        <taxon>Novosibovirus</taxon>
        <taxon>Novosibovirus PM16</taxon>
    </lineage>
</organism>
<accession>A0A0A6ZK61</accession>
<evidence type="ECO:0000313" key="1">
    <source>
        <dbReference type="EMBL" id="AGZ17248.1"/>
    </source>
</evidence>
<name>A0A0A6ZK61_9CAUD</name>
<dbReference type="GeneID" id="24722448"/>
<protein>
    <submittedName>
        <fullName evidence="1">Uncharacterized protein</fullName>
    </submittedName>
</protein>
<reference evidence="2" key="1">
    <citation type="submission" date="2013-07" db="EMBL/GenBank/DDBJ databases">
        <title>Isolation and characterization of PM16 - a novel Podoviridae bacteriophage specific for Proteus mirabilis.</title>
        <authorList>
            <person name="Morozova V.V."/>
            <person name="Tupikin A.E."/>
            <person name="Kabilov M.R."/>
            <person name="Kurilshikov A.M."/>
            <person name="Babkin I.V."/>
            <person name="Shedko E.D."/>
        </authorList>
    </citation>
    <scope>NUCLEOTIDE SEQUENCE [LARGE SCALE GENOMIC DNA]</scope>
</reference>
<dbReference type="EMBL" id="KF319020">
    <property type="protein sequence ID" value="AGZ17248.1"/>
    <property type="molecule type" value="Genomic_DNA"/>
</dbReference>
<gene>
    <name evidence="1" type="ORF">PM16_03</name>
</gene>
<dbReference type="Proteomes" id="UP000031091">
    <property type="component" value="Segment"/>
</dbReference>
<sequence>MYYTKEQPTTGSFTKVWVHRGDTFSRDYKFIDGVLCTYDIEDDDWVTVPTVATLGGHITDIVYITPNKPKFTEMV</sequence>
<proteinExistence type="predicted"/>
<evidence type="ECO:0000313" key="2">
    <source>
        <dbReference type="Proteomes" id="UP000031091"/>
    </source>
</evidence>
<dbReference type="RefSeq" id="YP_009147838.1">
    <property type="nucleotide sequence ID" value="NC_027342.1"/>
</dbReference>
<keyword evidence="2" id="KW-1185">Reference proteome</keyword>
<dbReference type="KEGG" id="vg:24722448"/>